<dbReference type="AlphaFoldDB" id="A0A8W8MUK7"/>
<proteinExistence type="predicted"/>
<sequence length="276" mass="30999">MQRSDFIRCSQPNCCKFVHITAPKDINITRIELGSCTTSQDKQHYTVYYNNNQSKQTLYEKSCCYGDIYVYYDYLPHASPRTALQTTGTEIRGTSSTPSGTHPVIAIFPYTKTPPPTGPPEVSIPSDPKNSSVLVTILVCLALLIILGAAALLYRRYRKLRLAKVKKLPDHYEYSVIVESRITETVDDSISPTTNNYFVLEVTEGPRPPTASPSSNTAPTPCSSSEYETVQLNNEPKKPSEGVYNTLRENSTLPDDVTDNYSRFADFNQEYCHLQR</sequence>
<evidence type="ECO:0000313" key="4">
    <source>
        <dbReference type="Proteomes" id="UP000005408"/>
    </source>
</evidence>
<reference evidence="3" key="1">
    <citation type="submission" date="2022-08" db="UniProtKB">
        <authorList>
            <consortium name="EnsemblMetazoa"/>
        </authorList>
    </citation>
    <scope>IDENTIFICATION</scope>
    <source>
        <strain evidence="3">05x7-T-G4-1.051#20</strain>
    </source>
</reference>
<keyword evidence="2" id="KW-1133">Transmembrane helix</keyword>
<keyword evidence="2" id="KW-0472">Membrane</keyword>
<keyword evidence="4" id="KW-1185">Reference proteome</keyword>
<feature type="region of interest" description="Disordered" evidence="1">
    <location>
        <begin position="204"/>
        <end position="258"/>
    </location>
</feature>
<evidence type="ECO:0000256" key="1">
    <source>
        <dbReference type="SAM" id="MobiDB-lite"/>
    </source>
</evidence>
<dbReference type="EnsemblMetazoa" id="G35144.2">
    <property type="protein sequence ID" value="G35144.2:cds"/>
    <property type="gene ID" value="G35144"/>
</dbReference>
<accession>A0A8W8MUK7</accession>
<name>A0A8W8MUK7_MAGGI</name>
<feature type="transmembrane region" description="Helical" evidence="2">
    <location>
        <begin position="133"/>
        <end position="154"/>
    </location>
</feature>
<protein>
    <submittedName>
        <fullName evidence="3">Uncharacterized protein</fullName>
    </submittedName>
</protein>
<evidence type="ECO:0000313" key="3">
    <source>
        <dbReference type="EnsemblMetazoa" id="G35144.2:cds"/>
    </source>
</evidence>
<keyword evidence="2" id="KW-0812">Transmembrane</keyword>
<dbReference type="Proteomes" id="UP000005408">
    <property type="component" value="Unassembled WGS sequence"/>
</dbReference>
<feature type="compositionally biased region" description="Low complexity" evidence="1">
    <location>
        <begin position="212"/>
        <end position="225"/>
    </location>
</feature>
<organism evidence="3 4">
    <name type="scientific">Magallana gigas</name>
    <name type="common">Pacific oyster</name>
    <name type="synonym">Crassostrea gigas</name>
    <dbReference type="NCBI Taxonomy" id="29159"/>
    <lineage>
        <taxon>Eukaryota</taxon>
        <taxon>Metazoa</taxon>
        <taxon>Spiralia</taxon>
        <taxon>Lophotrochozoa</taxon>
        <taxon>Mollusca</taxon>
        <taxon>Bivalvia</taxon>
        <taxon>Autobranchia</taxon>
        <taxon>Pteriomorphia</taxon>
        <taxon>Ostreida</taxon>
        <taxon>Ostreoidea</taxon>
        <taxon>Ostreidae</taxon>
        <taxon>Magallana</taxon>
    </lineage>
</organism>
<evidence type="ECO:0000256" key="2">
    <source>
        <dbReference type="SAM" id="Phobius"/>
    </source>
</evidence>